<organism evidence="1 2">
    <name type="scientific">Rattus norvegicus</name>
    <name type="common">Rat</name>
    <dbReference type="NCBI Taxonomy" id="10116"/>
    <lineage>
        <taxon>Eukaryota</taxon>
        <taxon>Metazoa</taxon>
        <taxon>Chordata</taxon>
        <taxon>Craniata</taxon>
        <taxon>Vertebrata</taxon>
        <taxon>Euteleostomi</taxon>
        <taxon>Mammalia</taxon>
        <taxon>Eutheria</taxon>
        <taxon>Euarchontoglires</taxon>
        <taxon>Glires</taxon>
        <taxon>Rodentia</taxon>
        <taxon>Myomorpha</taxon>
        <taxon>Muroidea</taxon>
        <taxon>Muridae</taxon>
        <taxon>Murinae</taxon>
        <taxon>Rattus</taxon>
    </lineage>
</organism>
<accession>A6HLA7</accession>
<dbReference type="AlphaFoldDB" id="A6HLA7"/>
<evidence type="ECO:0000313" key="2">
    <source>
        <dbReference type="Proteomes" id="UP000234681"/>
    </source>
</evidence>
<reference evidence="1 2" key="1">
    <citation type="submission" date="2005-07" db="EMBL/GenBank/DDBJ databases">
        <authorList>
            <person name="Mural R.J."/>
            <person name="Li P.W."/>
            <person name="Adams M.D."/>
            <person name="Amanatides P.G."/>
            <person name="Baden-Tillson H."/>
            <person name="Barnstead M."/>
            <person name="Chin S.H."/>
            <person name="Dew I."/>
            <person name="Evans C.A."/>
            <person name="Ferriera S."/>
            <person name="Flanigan M."/>
            <person name="Fosler C."/>
            <person name="Glodek A."/>
            <person name="Gu Z."/>
            <person name="Holt R.A."/>
            <person name="Jennings D."/>
            <person name="Kraft C.L."/>
            <person name="Lu F."/>
            <person name="Nguyen T."/>
            <person name="Nusskern D.R."/>
            <person name="Pfannkoch C.M."/>
            <person name="Sitter C."/>
            <person name="Sutton G.G."/>
            <person name="Venter J.C."/>
            <person name="Wang Z."/>
            <person name="Woodage T."/>
            <person name="Zheng X.H."/>
            <person name="Zhong F."/>
        </authorList>
    </citation>
    <scope>NUCLEOTIDE SEQUENCE [LARGE SCALE GENOMIC DNA]</scope>
    <source>
        <strain>BN</strain>
        <strain evidence="2">Sprague-Dawley</strain>
    </source>
</reference>
<dbReference type="EMBL" id="CH473948">
    <property type="protein sequence ID" value="EDM06813.1"/>
    <property type="molecule type" value="Genomic_DNA"/>
</dbReference>
<dbReference type="Proteomes" id="UP000234681">
    <property type="component" value="Chromosome 10"/>
</dbReference>
<proteinExistence type="predicted"/>
<gene>
    <name evidence="1" type="primary">Azi1_predicted</name>
    <name evidence="1" type="ORF">rCG_33168</name>
</gene>
<protein>
    <submittedName>
        <fullName evidence="1">5-azacytidine induced gene 1 (Predicted), isoform CRA_b</fullName>
    </submittedName>
</protein>
<feature type="non-terminal residue" evidence="1">
    <location>
        <position position="49"/>
    </location>
</feature>
<sequence>MLQDTGLRVGQQLVCERHRGAHCPGHYCLQACSCSVVKWLGGFFNCFMS</sequence>
<evidence type="ECO:0000313" key="1">
    <source>
        <dbReference type="EMBL" id="EDM06813.1"/>
    </source>
</evidence>
<name>A6HLA7_RAT</name>